<proteinExistence type="predicted"/>
<dbReference type="RefSeq" id="WP_065319839.1">
    <property type="nucleotide sequence ID" value="NZ_CP017477.1"/>
</dbReference>
<dbReference type="KEGG" id="pob:LPB03_11995"/>
<protein>
    <submittedName>
        <fullName evidence="1">Uncharacterized protein</fullName>
    </submittedName>
</protein>
<accession>A0A1B8TTL7</accession>
<name>A0A1B8TTL7_9FLAO</name>
<comment type="caution">
    <text evidence="1">The sequence shown here is derived from an EMBL/GenBank/DDBJ whole genome shotgun (WGS) entry which is preliminary data.</text>
</comment>
<dbReference type="EMBL" id="LSFM01000023">
    <property type="protein sequence ID" value="OBY62858.1"/>
    <property type="molecule type" value="Genomic_DNA"/>
</dbReference>
<gene>
    <name evidence="1" type="ORF">LPB3_12005</name>
</gene>
<organism evidence="1 2">
    <name type="scientific">Polaribacter vadi</name>
    <dbReference type="NCBI Taxonomy" id="1774273"/>
    <lineage>
        <taxon>Bacteria</taxon>
        <taxon>Pseudomonadati</taxon>
        <taxon>Bacteroidota</taxon>
        <taxon>Flavobacteriia</taxon>
        <taxon>Flavobacteriales</taxon>
        <taxon>Flavobacteriaceae</taxon>
    </lineage>
</organism>
<reference evidence="2" key="1">
    <citation type="submission" date="2016-02" db="EMBL/GenBank/DDBJ databases">
        <authorList>
            <person name="Shin S.-K."/>
            <person name="Yi H."/>
            <person name="Kim E."/>
        </authorList>
    </citation>
    <scope>NUCLEOTIDE SEQUENCE [LARGE SCALE GENOMIC DNA]</scope>
    <source>
        <strain evidence="2">LPB0003</strain>
    </source>
</reference>
<evidence type="ECO:0000313" key="2">
    <source>
        <dbReference type="Proteomes" id="UP000092584"/>
    </source>
</evidence>
<dbReference type="OrthoDB" id="190020at2"/>
<keyword evidence="2" id="KW-1185">Reference proteome</keyword>
<dbReference type="Proteomes" id="UP000092584">
    <property type="component" value="Unassembled WGS sequence"/>
</dbReference>
<dbReference type="AlphaFoldDB" id="A0A1B8TTL7"/>
<sequence length="213" mass="25845">MLLDIEYHLLIISEKEINLKEAKVSFSKVYEYYRLFLYNVIMKNINYKSHKEEFSKTILNEIFNHVWNNPLDWDYIPEKHRSSDSGFKAYLATIAHYKRLEYLRNNESYLKNETSKVDDPNNDWLFNLKDNEYEVLEKELPKKNNQLDVILANLDPKKRDIISVYFQHYEEGKKMRSENIKLMESMFETTWDNIRQIISRVKKQIRESIKKSN</sequence>
<dbReference type="STRING" id="1774273.LPB03_11995"/>
<evidence type="ECO:0000313" key="1">
    <source>
        <dbReference type="EMBL" id="OBY62858.1"/>
    </source>
</evidence>